<evidence type="ECO:0000256" key="3">
    <source>
        <dbReference type="ARBA" id="ARBA00022448"/>
    </source>
</evidence>
<feature type="transmembrane region" description="Helical" evidence="9">
    <location>
        <begin position="413"/>
        <end position="431"/>
    </location>
</feature>
<feature type="domain" description="Major facilitator superfamily (MFS) profile" evidence="10">
    <location>
        <begin position="63"/>
        <end position="576"/>
    </location>
</feature>
<feature type="transmembrane region" description="Helical" evidence="9">
    <location>
        <begin position="152"/>
        <end position="173"/>
    </location>
</feature>
<feature type="transmembrane region" description="Helical" evidence="9">
    <location>
        <begin position="310"/>
        <end position="328"/>
    </location>
</feature>
<dbReference type="GO" id="GO:0005886">
    <property type="term" value="C:plasma membrane"/>
    <property type="evidence" value="ECO:0007669"/>
    <property type="project" value="TreeGrafter"/>
</dbReference>
<feature type="transmembrane region" description="Helical" evidence="9">
    <location>
        <begin position="215"/>
        <end position="239"/>
    </location>
</feature>
<dbReference type="Pfam" id="PF07690">
    <property type="entry name" value="MFS_1"/>
    <property type="match status" value="1"/>
</dbReference>
<dbReference type="Gene3D" id="1.20.1250.20">
    <property type="entry name" value="MFS general substrate transporter like domains"/>
    <property type="match status" value="2"/>
</dbReference>
<evidence type="ECO:0000256" key="4">
    <source>
        <dbReference type="ARBA" id="ARBA00022692"/>
    </source>
</evidence>
<feature type="transmembrane region" description="Helical" evidence="9">
    <location>
        <begin position="474"/>
        <end position="500"/>
    </location>
</feature>
<evidence type="ECO:0000313" key="11">
    <source>
        <dbReference type="EMBL" id="KZP33632.1"/>
    </source>
</evidence>
<evidence type="ECO:0000313" key="12">
    <source>
        <dbReference type="Proteomes" id="UP000076532"/>
    </source>
</evidence>
<feature type="transmembrane region" description="Helical" evidence="9">
    <location>
        <begin position="127"/>
        <end position="146"/>
    </location>
</feature>
<dbReference type="PROSITE" id="PS50850">
    <property type="entry name" value="MFS"/>
    <property type="match status" value="1"/>
</dbReference>
<dbReference type="InterPro" id="IPR036259">
    <property type="entry name" value="MFS_trans_sf"/>
</dbReference>
<evidence type="ECO:0000256" key="1">
    <source>
        <dbReference type="ARBA" id="ARBA00004141"/>
    </source>
</evidence>
<evidence type="ECO:0000256" key="6">
    <source>
        <dbReference type="ARBA" id="ARBA00023065"/>
    </source>
</evidence>
<dbReference type="GO" id="GO:0022857">
    <property type="term" value="F:transmembrane transporter activity"/>
    <property type="evidence" value="ECO:0007669"/>
    <property type="project" value="InterPro"/>
</dbReference>
<accession>A0A166WD32</accession>
<dbReference type="EMBL" id="KV417482">
    <property type="protein sequence ID" value="KZP33632.1"/>
    <property type="molecule type" value="Genomic_DNA"/>
</dbReference>
<feature type="transmembrane region" description="Helical" evidence="9">
    <location>
        <begin position="348"/>
        <end position="366"/>
    </location>
</feature>
<feature type="region of interest" description="Disordered" evidence="8">
    <location>
        <begin position="1"/>
        <end position="25"/>
    </location>
</feature>
<evidence type="ECO:0000256" key="9">
    <source>
        <dbReference type="SAM" id="Phobius"/>
    </source>
</evidence>
<dbReference type="InterPro" id="IPR020846">
    <property type="entry name" value="MFS_dom"/>
</dbReference>
<evidence type="ECO:0000256" key="7">
    <source>
        <dbReference type="ARBA" id="ARBA00023136"/>
    </source>
</evidence>
<sequence length="622" mass="66687">MSVTKSDDHVSRETHGDLESTRGSPRLDTRTFVAVQAEQEAHLGVKTVEAAERVYGRFAKWFLFIGLGLASYIYSLDSSTTYTYLAFAASSFGEHSLISSIQVAQAIIVAVGKPVIAKTADVSSRGYSYLGVVIFYVVGYIVIASAESLGTIAGGLVVCAVGYTGLQLLQQIIIADITTLKWRGLVSSLVSTPFLINAFVGANISAYVLEHAGWRWGYGMFAILIPAALAPLIITLLWAEGKAKRLGIVEARSAAAKDQANAHSSVFQRLARLSAQMDIIGLILIAAAVALILLPLTLSQTAKGGWNNASMIAMLVLGVVLLFVFGLWDIRYASFPVVAPRFVRNRSVVAASFIGFFDFVSFYLTYTYLYSFVIVVQDWALVDSNYFIQTQSVALTFFGIIAGFILRYTQRYKWTLVVGLIIRIVGVGLMIHSRGANGSATELVWCQILQGMGGGISAVTAQVGAQASVTHSDVAMVTAVVLLLTEIGGAVGTAIAGAIWTNTMPQNLEKYLPFLNATEIATIYGNIALAGANPRGDPTREGVIHAYDDTMKIMVILATCVSVIPICFALIMPNWYLGDKQNAVDNADLAGHLAGEEDIYNVDEVASPSHSPTATASGLERA</sequence>
<dbReference type="InterPro" id="IPR011701">
    <property type="entry name" value="MFS"/>
</dbReference>
<dbReference type="STRING" id="436010.A0A166WD32"/>
<comment type="subcellular location">
    <subcellularLocation>
        <location evidence="1">Membrane</location>
        <topology evidence="1">Multi-pass membrane protein</topology>
    </subcellularLocation>
</comment>
<feature type="transmembrane region" description="Helical" evidence="9">
    <location>
        <begin position="279"/>
        <end position="298"/>
    </location>
</feature>
<feature type="transmembrane region" description="Helical" evidence="9">
    <location>
        <begin position="185"/>
        <end position="209"/>
    </location>
</feature>
<comment type="similarity">
    <text evidence="2">Belongs to the major facilitator superfamily.</text>
</comment>
<dbReference type="Proteomes" id="UP000076532">
    <property type="component" value="Unassembled WGS sequence"/>
</dbReference>
<keyword evidence="7 9" id="KW-0472">Membrane</keyword>
<proteinExistence type="inferred from homology"/>
<keyword evidence="3" id="KW-0813">Transport</keyword>
<feature type="transmembrane region" description="Helical" evidence="9">
    <location>
        <begin position="386"/>
        <end position="406"/>
    </location>
</feature>
<protein>
    <submittedName>
        <fullName evidence="11">MFS general substrate transporter</fullName>
    </submittedName>
</protein>
<reference evidence="11 12" key="1">
    <citation type="journal article" date="2016" name="Mol. Biol. Evol.">
        <title>Comparative Genomics of Early-Diverging Mushroom-Forming Fungi Provides Insights into the Origins of Lignocellulose Decay Capabilities.</title>
        <authorList>
            <person name="Nagy L.G."/>
            <person name="Riley R."/>
            <person name="Tritt A."/>
            <person name="Adam C."/>
            <person name="Daum C."/>
            <person name="Floudas D."/>
            <person name="Sun H."/>
            <person name="Yadav J.S."/>
            <person name="Pangilinan J."/>
            <person name="Larsson K.H."/>
            <person name="Matsuura K."/>
            <person name="Barry K."/>
            <person name="Labutti K."/>
            <person name="Kuo R."/>
            <person name="Ohm R.A."/>
            <person name="Bhattacharya S.S."/>
            <person name="Shirouzu T."/>
            <person name="Yoshinaga Y."/>
            <person name="Martin F.M."/>
            <person name="Grigoriev I.V."/>
            <person name="Hibbett D.S."/>
        </authorList>
    </citation>
    <scope>NUCLEOTIDE SEQUENCE [LARGE SCALE GENOMIC DNA]</scope>
    <source>
        <strain evidence="11 12">CBS 109695</strain>
    </source>
</reference>
<feature type="transmembrane region" description="Helical" evidence="9">
    <location>
        <begin position="58"/>
        <end position="76"/>
    </location>
</feature>
<keyword evidence="4 9" id="KW-0812">Transmembrane</keyword>
<dbReference type="AlphaFoldDB" id="A0A166WD32"/>
<dbReference type="PANTHER" id="PTHR23501:SF87">
    <property type="entry name" value="SIDEROPHORE IRON TRANSPORTER 2"/>
    <property type="match status" value="1"/>
</dbReference>
<feature type="transmembrane region" description="Helical" evidence="9">
    <location>
        <begin position="96"/>
        <end position="115"/>
    </location>
</feature>
<evidence type="ECO:0000256" key="5">
    <source>
        <dbReference type="ARBA" id="ARBA00022989"/>
    </source>
</evidence>
<name>A0A166WD32_9AGAM</name>
<keyword evidence="12" id="KW-1185">Reference proteome</keyword>
<dbReference type="PANTHER" id="PTHR23501">
    <property type="entry name" value="MAJOR FACILITATOR SUPERFAMILY"/>
    <property type="match status" value="1"/>
</dbReference>
<keyword evidence="6" id="KW-0406">Ion transport</keyword>
<evidence type="ECO:0000256" key="8">
    <source>
        <dbReference type="SAM" id="MobiDB-lite"/>
    </source>
</evidence>
<evidence type="ECO:0000256" key="2">
    <source>
        <dbReference type="ARBA" id="ARBA00008335"/>
    </source>
</evidence>
<dbReference type="GO" id="GO:0006811">
    <property type="term" value="P:monoatomic ion transport"/>
    <property type="evidence" value="ECO:0007669"/>
    <property type="project" value="UniProtKB-KW"/>
</dbReference>
<feature type="transmembrane region" description="Helical" evidence="9">
    <location>
        <begin position="553"/>
        <end position="572"/>
    </location>
</feature>
<dbReference type="OrthoDB" id="2241241at2759"/>
<organism evidence="11 12">
    <name type="scientific">Athelia psychrophila</name>
    <dbReference type="NCBI Taxonomy" id="1759441"/>
    <lineage>
        <taxon>Eukaryota</taxon>
        <taxon>Fungi</taxon>
        <taxon>Dikarya</taxon>
        <taxon>Basidiomycota</taxon>
        <taxon>Agaricomycotina</taxon>
        <taxon>Agaricomycetes</taxon>
        <taxon>Agaricomycetidae</taxon>
        <taxon>Atheliales</taxon>
        <taxon>Atheliaceae</taxon>
        <taxon>Athelia</taxon>
    </lineage>
</organism>
<dbReference type="SUPFAM" id="SSF103473">
    <property type="entry name" value="MFS general substrate transporter"/>
    <property type="match status" value="1"/>
</dbReference>
<evidence type="ECO:0000259" key="10">
    <source>
        <dbReference type="PROSITE" id="PS50850"/>
    </source>
</evidence>
<keyword evidence="5 9" id="KW-1133">Transmembrane helix</keyword>
<dbReference type="FunFam" id="1.20.1250.20:FF:000197">
    <property type="entry name" value="Siderophore iron transporter 1"/>
    <property type="match status" value="1"/>
</dbReference>
<gene>
    <name evidence="11" type="ORF">FIBSPDRAFT_773401</name>
</gene>